<feature type="transmembrane region" description="Helical" evidence="1">
    <location>
        <begin position="345"/>
        <end position="366"/>
    </location>
</feature>
<feature type="transmembrane region" description="Helical" evidence="1">
    <location>
        <begin position="238"/>
        <end position="254"/>
    </location>
</feature>
<gene>
    <name evidence="2" type="ORF">ACFFJ8_31925</name>
</gene>
<evidence type="ECO:0000313" key="3">
    <source>
        <dbReference type="Proteomes" id="UP001589818"/>
    </source>
</evidence>
<name>A0ABV6JJ82_9BACL</name>
<protein>
    <recommendedName>
        <fullName evidence="4">Oligosaccharide repeat unit polymerase</fullName>
    </recommendedName>
</protein>
<feature type="transmembrane region" description="Helical" evidence="1">
    <location>
        <begin position="134"/>
        <end position="151"/>
    </location>
</feature>
<feature type="transmembrane region" description="Helical" evidence="1">
    <location>
        <begin position="37"/>
        <end position="54"/>
    </location>
</feature>
<feature type="transmembrane region" description="Helical" evidence="1">
    <location>
        <begin position="378"/>
        <end position="394"/>
    </location>
</feature>
<evidence type="ECO:0008006" key="4">
    <source>
        <dbReference type="Google" id="ProtNLM"/>
    </source>
</evidence>
<feature type="transmembrane region" description="Helical" evidence="1">
    <location>
        <begin position="400"/>
        <end position="421"/>
    </location>
</feature>
<keyword evidence="1" id="KW-1133">Transmembrane helix</keyword>
<comment type="caution">
    <text evidence="2">The sequence shown here is derived from an EMBL/GenBank/DDBJ whole genome shotgun (WGS) entry which is preliminary data.</text>
</comment>
<feature type="transmembrane region" description="Helical" evidence="1">
    <location>
        <begin position="61"/>
        <end position="82"/>
    </location>
</feature>
<feature type="transmembrane region" description="Helical" evidence="1">
    <location>
        <begin position="94"/>
        <end position="113"/>
    </location>
</feature>
<sequence length="437" mass="50140">MDVASARISKDFLSKYVVILVGALVMCYWYYFNENNALLYYGILLNIILVHKLKNSKILQLVFLFMLTYLLNLIPYFSYGINIAYYEPYARKELFESVLFLHVLFLFVLYLFIGNKVNKNKETLIGKVNMKDNLMLYGISIAVMSFILAAGKTGHNLTESIGKGPQLTEGLAINEYFLVFTFVAYVFSGNQRFRNAIILILSVLYIAKNTIAEGRIESLQLIILLFVLYVDKKRISNVLFWIGTLVGYSLMSVFEKVRIGTVSFYKIGENGSPYLESNQGDVFYSSSVYVGLVKENIFNDSFRLHSFIGYIERIFLPSKFAASEANVSLYSKSYTPSGGGGLISAYFYVWLSYIGVVLIAVFLAWIINKLYITKNPYFLFYIIMVVVTFPRWFAYDPITLFKLTSYGVIIFFGFMQLDLMLNKYNRKIAGRMALNQL</sequence>
<dbReference type="EMBL" id="JBHLVF010000047">
    <property type="protein sequence ID" value="MFC0395967.1"/>
    <property type="molecule type" value="Genomic_DNA"/>
</dbReference>
<keyword evidence="1" id="KW-0472">Membrane</keyword>
<keyword evidence="3" id="KW-1185">Reference proteome</keyword>
<feature type="transmembrane region" description="Helical" evidence="1">
    <location>
        <begin position="171"/>
        <end position="188"/>
    </location>
</feature>
<organism evidence="2 3">
    <name type="scientific">Paenibacillus mendelii</name>
    <dbReference type="NCBI Taxonomy" id="206163"/>
    <lineage>
        <taxon>Bacteria</taxon>
        <taxon>Bacillati</taxon>
        <taxon>Bacillota</taxon>
        <taxon>Bacilli</taxon>
        <taxon>Bacillales</taxon>
        <taxon>Paenibacillaceae</taxon>
        <taxon>Paenibacillus</taxon>
    </lineage>
</organism>
<dbReference type="Proteomes" id="UP001589818">
    <property type="component" value="Unassembled WGS sequence"/>
</dbReference>
<feature type="transmembrane region" description="Helical" evidence="1">
    <location>
        <begin position="12"/>
        <end position="31"/>
    </location>
</feature>
<reference evidence="2 3" key="1">
    <citation type="submission" date="2024-09" db="EMBL/GenBank/DDBJ databases">
        <authorList>
            <person name="Sun Q."/>
            <person name="Mori K."/>
        </authorList>
    </citation>
    <scope>NUCLEOTIDE SEQUENCE [LARGE SCALE GENOMIC DNA]</scope>
    <source>
        <strain evidence="2 3">CCM 4839</strain>
    </source>
</reference>
<accession>A0ABV6JJ82</accession>
<evidence type="ECO:0000313" key="2">
    <source>
        <dbReference type="EMBL" id="MFC0395967.1"/>
    </source>
</evidence>
<proteinExistence type="predicted"/>
<keyword evidence="1" id="KW-0812">Transmembrane</keyword>
<evidence type="ECO:0000256" key="1">
    <source>
        <dbReference type="SAM" id="Phobius"/>
    </source>
</evidence>
<dbReference type="RefSeq" id="WP_204817409.1">
    <property type="nucleotide sequence ID" value="NZ_JANHOF010000002.1"/>
</dbReference>